<evidence type="ECO:0008006" key="3">
    <source>
        <dbReference type="Google" id="ProtNLM"/>
    </source>
</evidence>
<keyword evidence="2" id="KW-1185">Reference proteome</keyword>
<sequence length="158" mass="17650">MIVVSDTSTITNLYQVHRLDLLKSLYGTIIIPPGVRRELYRIQGQEEAIEKLEWIKTEYPKNQNLIAELLNELDLGESEAIALAVELQAEYLIIDEYKGRAIAERKGVKIVGLLGVLIASKVNGHIEAIKPLVEKIQSNGFRLNSSLIDKVLTALGEK</sequence>
<comment type="caution">
    <text evidence="1">The sequence shown here is derived from an EMBL/GenBank/DDBJ whole genome shotgun (WGS) entry which is preliminary data.</text>
</comment>
<evidence type="ECO:0000313" key="2">
    <source>
        <dbReference type="Proteomes" id="UP000576209"/>
    </source>
</evidence>
<accession>A0A840E6Y4</accession>
<dbReference type="EMBL" id="JACIFF010000009">
    <property type="protein sequence ID" value="MBB4080800.1"/>
    <property type="molecule type" value="Genomic_DNA"/>
</dbReference>
<dbReference type="InterPro" id="IPR021799">
    <property type="entry name" value="PIN-like_prokaryotic"/>
</dbReference>
<dbReference type="AlphaFoldDB" id="A0A840E6Y4"/>
<organism evidence="1 2">
    <name type="scientific">Neolewinella aquimaris</name>
    <dbReference type="NCBI Taxonomy" id="1835722"/>
    <lineage>
        <taxon>Bacteria</taxon>
        <taxon>Pseudomonadati</taxon>
        <taxon>Bacteroidota</taxon>
        <taxon>Saprospiria</taxon>
        <taxon>Saprospirales</taxon>
        <taxon>Lewinellaceae</taxon>
        <taxon>Neolewinella</taxon>
    </lineage>
</organism>
<evidence type="ECO:0000313" key="1">
    <source>
        <dbReference type="EMBL" id="MBB4080800.1"/>
    </source>
</evidence>
<dbReference type="Pfam" id="PF11848">
    <property type="entry name" value="DUF3368"/>
    <property type="match status" value="1"/>
</dbReference>
<dbReference type="RefSeq" id="WP_183497019.1">
    <property type="nucleotide sequence ID" value="NZ_JACIFF010000009.1"/>
</dbReference>
<protein>
    <recommendedName>
        <fullName evidence="3">DUF3368 domain-containing protein</fullName>
    </recommendedName>
</protein>
<name>A0A840E6Y4_9BACT</name>
<dbReference type="PANTHER" id="PTHR39550">
    <property type="entry name" value="SLL0658 PROTEIN"/>
    <property type="match status" value="1"/>
</dbReference>
<dbReference type="Proteomes" id="UP000576209">
    <property type="component" value="Unassembled WGS sequence"/>
</dbReference>
<reference evidence="1 2" key="1">
    <citation type="submission" date="2020-08" db="EMBL/GenBank/DDBJ databases">
        <title>Genomic Encyclopedia of Type Strains, Phase IV (KMG-IV): sequencing the most valuable type-strain genomes for metagenomic binning, comparative biology and taxonomic classification.</title>
        <authorList>
            <person name="Goeker M."/>
        </authorList>
    </citation>
    <scope>NUCLEOTIDE SEQUENCE [LARGE SCALE GENOMIC DNA]</scope>
    <source>
        <strain evidence="1 2">DSM 105137</strain>
    </source>
</reference>
<dbReference type="PANTHER" id="PTHR39550:SF1">
    <property type="entry name" value="SLL0658 PROTEIN"/>
    <property type="match status" value="1"/>
</dbReference>
<proteinExistence type="predicted"/>
<gene>
    <name evidence="1" type="ORF">GGR28_003435</name>
</gene>